<dbReference type="EMBL" id="JAQOWY010000026">
    <property type="protein sequence ID" value="KAK1855122.1"/>
    <property type="molecule type" value="Genomic_DNA"/>
</dbReference>
<organism evidence="1 2">
    <name type="scientific">Colletotrichum chrysophilum</name>
    <dbReference type="NCBI Taxonomy" id="1836956"/>
    <lineage>
        <taxon>Eukaryota</taxon>
        <taxon>Fungi</taxon>
        <taxon>Dikarya</taxon>
        <taxon>Ascomycota</taxon>
        <taxon>Pezizomycotina</taxon>
        <taxon>Sordariomycetes</taxon>
        <taxon>Hypocreomycetidae</taxon>
        <taxon>Glomerellales</taxon>
        <taxon>Glomerellaceae</taxon>
        <taxon>Colletotrichum</taxon>
        <taxon>Colletotrichum gloeosporioides species complex</taxon>
    </lineage>
</organism>
<name>A0AAD9EPQ0_9PEZI</name>
<comment type="caution">
    <text evidence="1">The sequence shown here is derived from an EMBL/GenBank/DDBJ whole genome shotgun (WGS) entry which is preliminary data.</text>
</comment>
<dbReference type="AlphaFoldDB" id="A0AAD9EPQ0"/>
<reference evidence="1" key="1">
    <citation type="submission" date="2023-01" db="EMBL/GenBank/DDBJ databases">
        <title>Colletotrichum chrysophilum M932 genome sequence.</title>
        <authorList>
            <person name="Baroncelli R."/>
        </authorList>
    </citation>
    <scope>NUCLEOTIDE SEQUENCE</scope>
    <source>
        <strain evidence="1">M932</strain>
    </source>
</reference>
<keyword evidence="2" id="KW-1185">Reference proteome</keyword>
<sequence>MMLEYRPHSLTNVLHNAMLRHRCIDFVATGPLGNTRSRYIAFIITSQVVTRSFSCTSPSKIDSISRKGLGLLSLPCPPSDLKLPCRTHG</sequence>
<dbReference type="Proteomes" id="UP001243330">
    <property type="component" value="Unassembled WGS sequence"/>
</dbReference>
<protein>
    <submittedName>
        <fullName evidence="1">Uncharacterized protein</fullName>
    </submittedName>
</protein>
<evidence type="ECO:0000313" key="2">
    <source>
        <dbReference type="Proteomes" id="UP001243330"/>
    </source>
</evidence>
<evidence type="ECO:0000313" key="1">
    <source>
        <dbReference type="EMBL" id="KAK1855122.1"/>
    </source>
</evidence>
<accession>A0AAD9EPQ0</accession>
<gene>
    <name evidence="1" type="ORF">CCHR01_02277</name>
</gene>
<proteinExistence type="predicted"/>